<dbReference type="Proteomes" id="UP000190166">
    <property type="component" value="Unassembled WGS sequence"/>
</dbReference>
<dbReference type="AlphaFoldDB" id="A0A1T5NJU0"/>
<evidence type="ECO:0000313" key="2">
    <source>
        <dbReference type="EMBL" id="SKD00473.1"/>
    </source>
</evidence>
<gene>
    <name evidence="2" type="ORF">SAMN05660461_1831</name>
</gene>
<organism evidence="2 3">
    <name type="scientific">Chitinophaga ginsengisegetis</name>
    <dbReference type="NCBI Taxonomy" id="393003"/>
    <lineage>
        <taxon>Bacteria</taxon>
        <taxon>Pseudomonadati</taxon>
        <taxon>Bacteroidota</taxon>
        <taxon>Chitinophagia</taxon>
        <taxon>Chitinophagales</taxon>
        <taxon>Chitinophagaceae</taxon>
        <taxon>Chitinophaga</taxon>
    </lineage>
</organism>
<evidence type="ECO:0008006" key="4">
    <source>
        <dbReference type="Google" id="ProtNLM"/>
    </source>
</evidence>
<keyword evidence="1" id="KW-0732">Signal</keyword>
<keyword evidence="3" id="KW-1185">Reference proteome</keyword>
<proteinExistence type="predicted"/>
<evidence type="ECO:0000313" key="3">
    <source>
        <dbReference type="Proteomes" id="UP000190166"/>
    </source>
</evidence>
<reference evidence="2 3" key="1">
    <citation type="submission" date="2017-02" db="EMBL/GenBank/DDBJ databases">
        <authorList>
            <person name="Peterson S.W."/>
        </authorList>
    </citation>
    <scope>NUCLEOTIDE SEQUENCE [LARGE SCALE GENOMIC DNA]</scope>
    <source>
        <strain evidence="2 3">DSM 18108</strain>
    </source>
</reference>
<protein>
    <recommendedName>
        <fullName evidence="4">Autotransporter-associated beta strand repeat-containing protein</fullName>
    </recommendedName>
</protein>
<accession>A0A1T5NJU0</accession>
<feature type="signal peptide" evidence="1">
    <location>
        <begin position="1"/>
        <end position="26"/>
    </location>
</feature>
<name>A0A1T5NJU0_9BACT</name>
<dbReference type="STRING" id="393003.SAMN05660461_1831"/>
<dbReference type="EMBL" id="FUZZ01000001">
    <property type="protein sequence ID" value="SKD00473.1"/>
    <property type="molecule type" value="Genomic_DNA"/>
</dbReference>
<dbReference type="RefSeq" id="WP_079469068.1">
    <property type="nucleotide sequence ID" value="NZ_FUZZ01000001.1"/>
</dbReference>
<evidence type="ECO:0000256" key="1">
    <source>
        <dbReference type="SAM" id="SignalP"/>
    </source>
</evidence>
<feature type="chain" id="PRO_5012278784" description="Autotransporter-associated beta strand repeat-containing protein" evidence="1">
    <location>
        <begin position="27"/>
        <end position="621"/>
    </location>
</feature>
<sequence>MRKSLRIVVRVMLVGGVGMIASKANAQLKVGKNPTTIEKSAILDLDADKQGLLLPRLTDTVGITGLTPPDGMVIYLKKAGEEGFYVRNHGYWQKMANTGDVANTWGLRGNPGTAGDFIGTTTNVPFSLKANNVEGFVIDNGYAFLKKLDLVTTGVDVLLIDPVTGKINKRTISETAFTTAINKINGLTAADQKLTTAAPVATPNDYVFSTTGTDTHVLTIATQKGVTGAGEVTAGLLSLTDYKRFDKATLAMIIGAFDATPVNDGLTIDNTNPAVAPKLILHAADATHPGAVSTGAQSFDGLKTFLQSVTGNEDLTILKKGQFGTGLTVLANGATITGNSTITGNLTLPGATSNLAVGGNSVLTGTLNVTGATTLASTLGVTGKATLDNDLQVKGNTQLDNNVVLTNIADGTTQDIVLLRDATSGNVVKRKLSATAFKDLTFKSDHAGLDLAVTQAADEVTVSIPVASPATTGGLVSNAAQSFAGAKKFGNEVSIKKNVHIGDTNNIGNSTLQVTGSVSMSITTVTAGGTYTVAATDNTILVSANAVCSVVLPDATTCTGRIYTVKKIPAASAPDDTQINNDVQITSAGGTLEGGAKLTIYNDWTFYTVQSNGTNWYVIKK</sequence>